<feature type="compositionally biased region" description="Low complexity" evidence="2">
    <location>
        <begin position="417"/>
        <end position="430"/>
    </location>
</feature>
<feature type="region of interest" description="Disordered" evidence="2">
    <location>
        <begin position="22"/>
        <end position="101"/>
    </location>
</feature>
<keyword evidence="4" id="KW-1185">Reference proteome</keyword>
<feature type="region of interest" description="Disordered" evidence="2">
    <location>
        <begin position="417"/>
        <end position="441"/>
    </location>
</feature>
<feature type="compositionally biased region" description="Basic and acidic residues" evidence="2">
    <location>
        <begin position="38"/>
        <end position="67"/>
    </location>
</feature>
<evidence type="ECO:0000256" key="2">
    <source>
        <dbReference type="SAM" id="MobiDB-lite"/>
    </source>
</evidence>
<keyword evidence="1" id="KW-0175">Coiled coil</keyword>
<evidence type="ECO:0000256" key="1">
    <source>
        <dbReference type="SAM" id="Coils"/>
    </source>
</evidence>
<evidence type="ECO:0000313" key="4">
    <source>
        <dbReference type="Proteomes" id="UP001150062"/>
    </source>
</evidence>
<feature type="compositionally biased region" description="Basic and acidic residues" evidence="2">
    <location>
        <begin position="74"/>
        <end position="94"/>
    </location>
</feature>
<organism evidence="3 4">
    <name type="scientific">Anaeramoeba flamelloides</name>
    <dbReference type="NCBI Taxonomy" id="1746091"/>
    <lineage>
        <taxon>Eukaryota</taxon>
        <taxon>Metamonada</taxon>
        <taxon>Anaeramoebidae</taxon>
        <taxon>Anaeramoeba</taxon>
    </lineage>
</organism>
<proteinExistence type="predicted"/>
<accession>A0ABQ8Z4J9</accession>
<comment type="caution">
    <text evidence="3">The sequence shown here is derived from an EMBL/GenBank/DDBJ whole genome shotgun (WGS) entry which is preliminary data.</text>
</comment>
<reference evidence="3" key="1">
    <citation type="submission" date="2022-08" db="EMBL/GenBank/DDBJ databases">
        <title>Novel sulfate-reducing endosymbionts in the free-living metamonad Anaeramoeba.</title>
        <authorList>
            <person name="Jerlstrom-Hultqvist J."/>
            <person name="Cepicka I."/>
            <person name="Gallot-Lavallee L."/>
            <person name="Salas-Leiva D."/>
            <person name="Curtis B.A."/>
            <person name="Zahonova K."/>
            <person name="Pipaliya S."/>
            <person name="Dacks J."/>
            <person name="Roger A.J."/>
        </authorList>
    </citation>
    <scope>NUCLEOTIDE SEQUENCE</scope>
    <source>
        <strain evidence="3">Schooner1</strain>
    </source>
</reference>
<protein>
    <submittedName>
        <fullName evidence="3">Uncharacterized protein</fullName>
    </submittedName>
</protein>
<name>A0ABQ8Z4J9_9EUKA</name>
<evidence type="ECO:0000313" key="3">
    <source>
        <dbReference type="EMBL" id="KAJ6251824.1"/>
    </source>
</evidence>
<dbReference type="Proteomes" id="UP001150062">
    <property type="component" value="Unassembled WGS sequence"/>
</dbReference>
<sequence length="600" mass="70719">MSDSSEESDAIEKQKKGEELFQKLLALQMNKKKKKKKQNQEDSKEISLDHKETHLLNQEGEKKKQKENNQVNENKNEKEKEKEKEQSKENEDKTNLINQQFSSNFINSKTVNQLLQKLKETREESDELLKSNKFLSTKLREMGLKIETLEESERTLKRRKQELNNKQREAEVLLNEKTLEFEDVGKQLVILETKIKTLTNDLTTLRKEKNEITQKTVQSEEILLNKLNEQTVVLKQCQEKLTNDPNEKQKRWEEKLNKLLGERQKNYENQLNSLKSRHEIEISPAFEKIQQLEITRGSLLSQIEITRNETNEKINEQIAIKAKEYQKIIEEKDQIITSLQSNKIQIQNIIKQLEEEYQEAKNKEQQSSDGLIKQKKMKDEAIIDLNQQIENQKQISNGLTIKKKELELKLKNVINNSLQSNNNYNNSNNSKENENEKKRLSKESLQLQKKNKQLQKIVESLNKEINNKNLKLKQEKQKFLDCTSNSESYKQQIYNLKITNQRLKNSLSSEENILNDFNQKILLEEKKFEKLQIDSQTMNQFLESQTKKIEYLTNIIHFLQKDQSGENNSIKIVNNNTVNNVNNNNVNINNSNDDNFNTNK</sequence>
<feature type="compositionally biased region" description="Basic and acidic residues" evidence="2">
    <location>
        <begin position="431"/>
        <end position="441"/>
    </location>
</feature>
<gene>
    <name evidence="3" type="ORF">M0813_01594</name>
</gene>
<feature type="coiled-coil region" evidence="1">
    <location>
        <begin position="311"/>
        <end position="370"/>
    </location>
</feature>
<dbReference type="EMBL" id="JAOAOG010000054">
    <property type="protein sequence ID" value="KAJ6251824.1"/>
    <property type="molecule type" value="Genomic_DNA"/>
</dbReference>